<dbReference type="GeneTree" id="ENSGT00940000161998"/>
<dbReference type="PANTHER" id="PTHR12062:SF10">
    <property type="entry name" value="ALPHA-1,3-MANNOSYL-GLYCOPROTEIN 4-BETA-N-ACETYLGLUCOSAMINYLTRANSFERASE-LIKE PROTEIN MGAT4D"/>
    <property type="match status" value="1"/>
</dbReference>
<dbReference type="Ensembl" id="ENSCLAT00000009581.1">
    <property type="protein sequence ID" value="ENSCLAP00000009452.1"/>
    <property type="gene ID" value="ENSCLAG00000006558.1"/>
</dbReference>
<keyword evidence="3" id="KW-1185">Reference proteome</keyword>
<dbReference type="Proteomes" id="UP000694398">
    <property type="component" value="Unassembled WGS sequence"/>
</dbReference>
<evidence type="ECO:0000313" key="2">
    <source>
        <dbReference type="Ensembl" id="ENSCLAP00000009452.1"/>
    </source>
</evidence>
<dbReference type="GO" id="GO:0005793">
    <property type="term" value="C:endoplasmic reticulum-Golgi intermediate compartment"/>
    <property type="evidence" value="ECO:0007669"/>
    <property type="project" value="Ensembl"/>
</dbReference>
<gene>
    <name evidence="2" type="primary">MGAT4D</name>
</gene>
<dbReference type="InterPro" id="IPR057279">
    <property type="entry name" value="MGAT4"/>
</dbReference>
<dbReference type="OMA" id="QPKARYY"/>
<dbReference type="GO" id="GO:0016020">
    <property type="term" value="C:membrane"/>
    <property type="evidence" value="ECO:0007669"/>
    <property type="project" value="Ensembl"/>
</dbReference>
<evidence type="ECO:0000259" key="1">
    <source>
        <dbReference type="Pfam" id="PF04666"/>
    </source>
</evidence>
<reference evidence="2" key="2">
    <citation type="submission" date="2025-09" db="UniProtKB">
        <authorList>
            <consortium name="Ensembl"/>
        </authorList>
    </citation>
    <scope>IDENTIFICATION</scope>
</reference>
<dbReference type="GO" id="GO:0005795">
    <property type="term" value="C:Golgi stack"/>
    <property type="evidence" value="ECO:0007669"/>
    <property type="project" value="Ensembl"/>
</dbReference>
<dbReference type="GO" id="GO:0008375">
    <property type="term" value="F:acetylglucosaminyltransferase activity"/>
    <property type="evidence" value="ECO:0007669"/>
    <property type="project" value="TreeGrafter"/>
</dbReference>
<dbReference type="Pfam" id="PF04666">
    <property type="entry name" value="MGAT4_cons"/>
    <property type="match status" value="1"/>
</dbReference>
<proteinExistence type="predicted"/>
<reference evidence="2" key="1">
    <citation type="submission" date="2025-08" db="UniProtKB">
        <authorList>
            <consortium name="Ensembl"/>
        </authorList>
    </citation>
    <scope>IDENTIFICATION</scope>
</reference>
<sequence length="326" mass="38160">NQLTNCKNHILEFKENILHLQNKSKSTREELTKAFNALQYEVMQRENQSRNLDEEKLDTVSEGETASNIFEDFKFFLPHLKKVKRVYPKVIISQGKTGVSFAVGIPTVSRGNHTYLKQTLNSIVTRVTPQEEEDSVVIVSVADSNEDYVKSVVDMVKQRFKRQVKSGSLEVISVPDFFYPSILWRMKQVLDFSVLMAYAYPKATYYLQLEDDIIAKEMYFTKLTEFVRNMTSNNWFSIQFSVLGFIGKLFKSKDLPEFVNFFLMFYKERPIDLLLDQIFHIKMCDVEEAPEKCLKREEEIRIQYKPSLFQHVGLHSSLPGREQRLK</sequence>
<protein>
    <submittedName>
        <fullName evidence="2">MGAT4 family member D</fullName>
    </submittedName>
</protein>
<accession>A0A8C2V7W8</accession>
<evidence type="ECO:0000313" key="3">
    <source>
        <dbReference type="Proteomes" id="UP000694398"/>
    </source>
</evidence>
<name>A0A8C2V7W8_CHILA</name>
<dbReference type="AlphaFoldDB" id="A0A8C2V7W8"/>
<dbReference type="GO" id="GO:0005783">
    <property type="term" value="C:endoplasmic reticulum"/>
    <property type="evidence" value="ECO:0007669"/>
    <property type="project" value="Ensembl"/>
</dbReference>
<organism evidence="2 3">
    <name type="scientific">Chinchilla lanigera</name>
    <name type="common">Long-tailed chinchilla</name>
    <name type="synonym">Chinchilla villidera</name>
    <dbReference type="NCBI Taxonomy" id="34839"/>
    <lineage>
        <taxon>Eukaryota</taxon>
        <taxon>Metazoa</taxon>
        <taxon>Chordata</taxon>
        <taxon>Craniata</taxon>
        <taxon>Vertebrata</taxon>
        <taxon>Euteleostomi</taxon>
        <taxon>Mammalia</taxon>
        <taxon>Eutheria</taxon>
        <taxon>Euarchontoglires</taxon>
        <taxon>Glires</taxon>
        <taxon>Rodentia</taxon>
        <taxon>Hystricomorpha</taxon>
        <taxon>Chinchillidae</taxon>
        <taxon>Chinchilla</taxon>
    </lineage>
</organism>
<feature type="domain" description="MGAT4 conserved region" evidence="1">
    <location>
        <begin position="66"/>
        <end position="326"/>
    </location>
</feature>
<dbReference type="InterPro" id="IPR006759">
    <property type="entry name" value="Glyco_transf_54"/>
</dbReference>
<dbReference type="PANTHER" id="PTHR12062">
    <property type="entry name" value="N-ACETYLGLUCOSAMINYLTRANSFERASE VI"/>
    <property type="match status" value="1"/>
</dbReference>
<dbReference type="GO" id="GO:0006487">
    <property type="term" value="P:protein N-linked glycosylation"/>
    <property type="evidence" value="ECO:0007669"/>
    <property type="project" value="TreeGrafter"/>
</dbReference>